<protein>
    <submittedName>
        <fullName evidence="1">Uncharacterized protein</fullName>
    </submittedName>
</protein>
<evidence type="ECO:0000313" key="2">
    <source>
        <dbReference type="Proteomes" id="UP000199365"/>
    </source>
</evidence>
<accession>A0A1H1JXF9</accession>
<dbReference type="AlphaFoldDB" id="A0A1H1JXF9"/>
<evidence type="ECO:0000313" key="1">
    <source>
        <dbReference type="EMBL" id="SDR54743.1"/>
    </source>
</evidence>
<reference evidence="2" key="1">
    <citation type="submission" date="2016-10" db="EMBL/GenBank/DDBJ databases">
        <authorList>
            <person name="Varghese N."/>
            <person name="Submissions S."/>
        </authorList>
    </citation>
    <scope>NUCLEOTIDE SEQUENCE [LARGE SCALE GENOMIC DNA]</scope>
    <source>
        <strain evidence="2">DUS833</strain>
    </source>
</reference>
<dbReference type="Proteomes" id="UP000199365">
    <property type="component" value="Unassembled WGS sequence"/>
</dbReference>
<dbReference type="RefSeq" id="WP_143037257.1">
    <property type="nucleotide sequence ID" value="NZ_FNKX01000002.1"/>
</dbReference>
<keyword evidence="2" id="KW-1185">Reference proteome</keyword>
<dbReference type="EMBL" id="FNKX01000002">
    <property type="protein sequence ID" value="SDR54743.1"/>
    <property type="molecule type" value="Genomic_DNA"/>
</dbReference>
<organism evidence="1 2">
    <name type="scientific">Paraburkholderia tuberum</name>
    <dbReference type="NCBI Taxonomy" id="157910"/>
    <lineage>
        <taxon>Bacteria</taxon>
        <taxon>Pseudomonadati</taxon>
        <taxon>Pseudomonadota</taxon>
        <taxon>Betaproteobacteria</taxon>
        <taxon>Burkholderiales</taxon>
        <taxon>Burkholderiaceae</taxon>
        <taxon>Paraburkholderia</taxon>
    </lineage>
</organism>
<proteinExistence type="predicted"/>
<name>A0A1H1JXF9_9BURK</name>
<sequence length="69" mass="7203">MAAVLARMGGQRADVIVYRDSTGQFDGLLVDDDDSFAGFLPLGGARSLAEALARLPEALAALRAPDAQQ</sequence>
<gene>
    <name evidence="1" type="ORF">SAMN05445850_5932</name>
</gene>